<keyword evidence="2 5" id="KW-0645">Protease</keyword>
<dbReference type="InterPro" id="IPR054613">
    <property type="entry name" value="Peptidase_S78_dom"/>
</dbReference>
<keyword evidence="1" id="KW-1188">Viral release from host cell</keyword>
<name>A0A4V2BQQ8_9RICK</name>
<dbReference type="EMBL" id="QOHL01000006">
    <property type="protein sequence ID" value="RZB12834.1"/>
    <property type="molecule type" value="Genomic_DNA"/>
</dbReference>
<keyword evidence="6" id="KW-1185">Reference proteome</keyword>
<evidence type="ECO:0000313" key="5">
    <source>
        <dbReference type="EMBL" id="RZB12834.1"/>
    </source>
</evidence>
<dbReference type="GO" id="GO:0006508">
    <property type="term" value="P:proteolysis"/>
    <property type="evidence" value="ECO:0007669"/>
    <property type="project" value="UniProtKB-KW"/>
</dbReference>
<dbReference type="InterPro" id="IPR006433">
    <property type="entry name" value="Prohead_protease"/>
</dbReference>
<feature type="domain" description="Prohead serine protease" evidence="4">
    <location>
        <begin position="16"/>
        <end position="148"/>
    </location>
</feature>
<dbReference type="RefSeq" id="WP_045171217.1">
    <property type="nucleotide sequence ID" value="NZ_QOHL01000006.1"/>
</dbReference>
<dbReference type="SUPFAM" id="SSF50789">
    <property type="entry name" value="Herpes virus serine proteinase, assemblin"/>
    <property type="match status" value="1"/>
</dbReference>
<comment type="caution">
    <text evidence="5">The sequence shown here is derived from an EMBL/GenBank/DDBJ whole genome shotgun (WGS) entry which is preliminary data.</text>
</comment>
<evidence type="ECO:0000256" key="3">
    <source>
        <dbReference type="ARBA" id="ARBA00022801"/>
    </source>
</evidence>
<dbReference type="OrthoDB" id="9804926at2"/>
<protein>
    <submittedName>
        <fullName evidence="5">HK97 family phage prohead protease</fullName>
    </submittedName>
</protein>
<dbReference type="STRING" id="1242993.ehr_00571"/>
<accession>A0A4V2BQQ8</accession>
<gene>
    <name evidence="5" type="ORF">DRF75_01835</name>
</gene>
<dbReference type="NCBIfam" id="TIGR01543">
    <property type="entry name" value="proheadase_HK97"/>
    <property type="match status" value="1"/>
</dbReference>
<dbReference type="AlphaFoldDB" id="A0A4V2BQQ8"/>
<keyword evidence="3" id="KW-0378">Hydrolase</keyword>
<evidence type="ECO:0000256" key="2">
    <source>
        <dbReference type="ARBA" id="ARBA00022670"/>
    </source>
</evidence>
<evidence type="ECO:0000259" key="4">
    <source>
        <dbReference type="Pfam" id="PF04586"/>
    </source>
</evidence>
<sequence>MQQKTCNLFLSKKNIKQSGTFSGYASVFNVIDRQKHVILPGAFSNTIKNFNKVKLLWQHNSAEPIGNITNMTENTIGLHITANLLLDIQKGKEAYLMLKNDIINALSIGYSVIEDYMDVKTGVRVLKKISLWEISLVTFPANMHSKVTDVKSINADLATSFIRAKSALDKLSSMVNF</sequence>
<evidence type="ECO:0000256" key="1">
    <source>
        <dbReference type="ARBA" id="ARBA00022612"/>
    </source>
</evidence>
<dbReference type="Pfam" id="PF04586">
    <property type="entry name" value="Peptidase_S78"/>
    <property type="match status" value="1"/>
</dbReference>
<proteinExistence type="predicted"/>
<evidence type="ECO:0000313" key="6">
    <source>
        <dbReference type="Proteomes" id="UP000293377"/>
    </source>
</evidence>
<dbReference type="Proteomes" id="UP000293377">
    <property type="component" value="Unassembled WGS sequence"/>
</dbReference>
<dbReference type="GO" id="GO:0008233">
    <property type="term" value="F:peptidase activity"/>
    <property type="evidence" value="ECO:0007669"/>
    <property type="project" value="UniProtKB-KW"/>
</dbReference>
<organism evidence="5 6">
    <name type="scientific">Ehrlichia minasensis</name>
    <dbReference type="NCBI Taxonomy" id="1242993"/>
    <lineage>
        <taxon>Bacteria</taxon>
        <taxon>Pseudomonadati</taxon>
        <taxon>Pseudomonadota</taxon>
        <taxon>Alphaproteobacteria</taxon>
        <taxon>Rickettsiales</taxon>
        <taxon>Anaplasmataceae</taxon>
        <taxon>Ehrlichia</taxon>
    </lineage>
</organism>
<reference evidence="5 6" key="1">
    <citation type="submission" date="2018-06" db="EMBL/GenBank/DDBJ databases">
        <title>Complete Genome Sequence of Ehrlichia minasensis Isolated From Cattle.</title>
        <authorList>
            <person name="Aguiar D.M."/>
            <person name="Araujo J.P.A.Jr."/>
            <person name="Nakazato L."/>
            <person name="Bard E."/>
            <person name="Cabezas-Cruz A."/>
        </authorList>
    </citation>
    <scope>NUCLEOTIDE SEQUENCE [LARGE SCALE GENOMIC DNA]</scope>
    <source>
        <strain evidence="5 6">B11</strain>
    </source>
</reference>